<proteinExistence type="predicted"/>
<evidence type="ECO:0000313" key="2">
    <source>
        <dbReference type="Proteomes" id="UP001177023"/>
    </source>
</evidence>
<dbReference type="Gene3D" id="2.20.100.10">
    <property type="entry name" value="Thrombospondin type-1 (TSP1) repeat"/>
    <property type="match status" value="1"/>
</dbReference>
<keyword evidence="2" id="KW-1185">Reference proteome</keyword>
<dbReference type="PROSITE" id="PS50092">
    <property type="entry name" value="TSP1"/>
    <property type="match status" value="2"/>
</dbReference>
<comment type="caution">
    <text evidence="1">The sequence shown here is derived from an EMBL/GenBank/DDBJ whole genome shotgun (WGS) entry which is preliminary data.</text>
</comment>
<protein>
    <submittedName>
        <fullName evidence="1">Uncharacterized protein</fullName>
    </submittedName>
</protein>
<dbReference type="SMART" id="SM00209">
    <property type="entry name" value="TSP1"/>
    <property type="match status" value="2"/>
</dbReference>
<accession>A0AA36C8H0</accession>
<dbReference type="InterPro" id="IPR036383">
    <property type="entry name" value="TSP1_rpt_sf"/>
</dbReference>
<dbReference type="PRINTS" id="PR01705">
    <property type="entry name" value="TSP1REPEAT"/>
</dbReference>
<gene>
    <name evidence="1" type="ORF">MSPICULIGERA_LOCUS2992</name>
</gene>
<sequence length="347" mass="36457">MPPAVLGANGLPRIAAPIFAVLVAISRKRGLAQVCHHVLAVAIPPRLSCCPGRSLGTWNDINSCGPAISPEDPMAVNNCSTTCCPAEGIWSEWVSTGSLQKGGDGKNLTCGMCATQMQKRKCLSESYGCSCVGLTTQSLASSSDLCVFPYATCCAPYVKKLDVAAKKYSCQSTTTVPAIKTTTCCPPDGNGLWNDWGSWASCSATCGLCGTQSRTRTCASAAYGCPCSGTSTQSQKCGNPACTGTACCGATYQAVSYDGTLFCQETQPAPAVGTWQAWFTTATCNDTCGMCGREMQARYCWPPGTTCTGPFTQEVPCNDTLCVFPRSTCCSPFVKKLSTAKKMYTCQ</sequence>
<dbReference type="Pfam" id="PF00090">
    <property type="entry name" value="TSP_1"/>
    <property type="match status" value="1"/>
</dbReference>
<feature type="non-terminal residue" evidence="1">
    <location>
        <position position="1"/>
    </location>
</feature>
<dbReference type="EMBL" id="CATQJA010000856">
    <property type="protein sequence ID" value="CAJ0564310.1"/>
    <property type="molecule type" value="Genomic_DNA"/>
</dbReference>
<dbReference type="Proteomes" id="UP001177023">
    <property type="component" value="Unassembled WGS sequence"/>
</dbReference>
<dbReference type="PANTHER" id="PTHR31507">
    <property type="entry name" value="PROTEIN CBG15923"/>
    <property type="match status" value="1"/>
</dbReference>
<evidence type="ECO:0000313" key="1">
    <source>
        <dbReference type="EMBL" id="CAJ0564310.1"/>
    </source>
</evidence>
<dbReference type="AlphaFoldDB" id="A0AA36C8H0"/>
<organism evidence="1 2">
    <name type="scientific">Mesorhabditis spiculigera</name>
    <dbReference type="NCBI Taxonomy" id="96644"/>
    <lineage>
        <taxon>Eukaryota</taxon>
        <taxon>Metazoa</taxon>
        <taxon>Ecdysozoa</taxon>
        <taxon>Nematoda</taxon>
        <taxon>Chromadorea</taxon>
        <taxon>Rhabditida</taxon>
        <taxon>Rhabditina</taxon>
        <taxon>Rhabditomorpha</taxon>
        <taxon>Rhabditoidea</taxon>
        <taxon>Rhabditidae</taxon>
        <taxon>Mesorhabditinae</taxon>
        <taxon>Mesorhabditis</taxon>
    </lineage>
</organism>
<name>A0AA36C8H0_9BILA</name>
<dbReference type="InterPro" id="IPR000884">
    <property type="entry name" value="TSP1_rpt"/>
</dbReference>
<reference evidence="1" key="1">
    <citation type="submission" date="2023-06" db="EMBL/GenBank/DDBJ databases">
        <authorList>
            <person name="Delattre M."/>
        </authorList>
    </citation>
    <scope>NUCLEOTIDE SEQUENCE</scope>
    <source>
        <strain evidence="1">AF72</strain>
    </source>
</reference>
<dbReference type="SUPFAM" id="SSF82895">
    <property type="entry name" value="TSP-1 type 1 repeat"/>
    <property type="match status" value="1"/>
</dbReference>
<dbReference type="PANTHER" id="PTHR31507:SF3">
    <property type="entry name" value="TIL DOMAIN-CONTAINING PROTEIN"/>
    <property type="match status" value="1"/>
</dbReference>